<feature type="transmembrane region" description="Helical" evidence="2">
    <location>
        <begin position="385"/>
        <end position="408"/>
    </location>
</feature>
<dbReference type="SUPFAM" id="SSF48726">
    <property type="entry name" value="Immunoglobulin"/>
    <property type="match status" value="1"/>
</dbReference>
<dbReference type="PROSITE" id="PS50835">
    <property type="entry name" value="IG_LIKE"/>
    <property type="match status" value="1"/>
</dbReference>
<keyword evidence="2" id="KW-0472">Membrane</keyword>
<dbReference type="Ensembl" id="ENSCCRT00015001635.1">
    <property type="protein sequence ID" value="ENSCCRP00015001529.1"/>
    <property type="gene ID" value="ENSCCRG00015000989.1"/>
</dbReference>
<keyword evidence="2" id="KW-0812">Transmembrane</keyword>
<dbReference type="InterPro" id="IPR003597">
    <property type="entry name" value="Ig_C1-set"/>
</dbReference>
<dbReference type="InterPro" id="IPR050208">
    <property type="entry name" value="MHC_class-I_related"/>
</dbReference>
<evidence type="ECO:0000256" key="3">
    <source>
        <dbReference type="SAM" id="SignalP"/>
    </source>
</evidence>
<dbReference type="CDD" id="cd07698">
    <property type="entry name" value="IgC1_MHC_I_alpha3"/>
    <property type="match status" value="1"/>
</dbReference>
<dbReference type="PANTHER" id="PTHR16675:SF237">
    <property type="entry name" value="MHC CLASS I ANTIGEN TRANSCRIPT VARIANT 1-RELATED"/>
    <property type="match status" value="1"/>
</dbReference>
<proteinExistence type="predicted"/>
<accession>A0A8C1S2N9</accession>
<dbReference type="Proteomes" id="UP000694700">
    <property type="component" value="Unplaced"/>
</dbReference>
<dbReference type="InterPro" id="IPR013783">
    <property type="entry name" value="Ig-like_fold"/>
</dbReference>
<evidence type="ECO:0000313" key="6">
    <source>
        <dbReference type="Proteomes" id="UP000694700"/>
    </source>
</evidence>
<sequence length="440" mass="50161">MKSVVLLVICLHIASGAIHSWKAYYTGTTGLSQFPEFVALNLIDDQLMGYFDSQTNRFKSQFKWMEDNLGKDYDDQQTNVLQGYPATFKNNIKVAMDRFNQTQVSSRCERLSGFDWTLCDESLLIVWRVFVCRRDCRCFCFSEELIVKRLIAADERTLASVTQTLSRVSDKPLESRRFRSTTILRHQCDLTSCVHSFQQMYGCELHDDGTKGGYSQYGYDGEDFLSLDKSSLTWTAANPQAVITKVKWDSTGAFAKSETNYLENICIEWLQKYVRYGKDTLERKVSPQVSLLQKDPLSPVTCHTTGFYPSGVTITWQKNGQDHDEDVDLGELIINEDGTFQRASTLNVKPEEWKNNKFSCVVEHQGKTIREILTEDKIKTNYAPFPIGIIIGVVVAVLLLIVIGVAGYKVYQKKKGERDSDNIIITLDYITCFKHLCANI</sequence>
<feature type="domain" description="Ig-like" evidence="4">
    <location>
        <begin position="287"/>
        <end position="374"/>
    </location>
</feature>
<dbReference type="Gene3D" id="3.30.500.10">
    <property type="entry name" value="MHC class I-like antigen recognition-like"/>
    <property type="match status" value="2"/>
</dbReference>
<organism evidence="5 6">
    <name type="scientific">Cyprinus carpio</name>
    <name type="common">Common carp</name>
    <dbReference type="NCBI Taxonomy" id="7962"/>
    <lineage>
        <taxon>Eukaryota</taxon>
        <taxon>Metazoa</taxon>
        <taxon>Chordata</taxon>
        <taxon>Craniata</taxon>
        <taxon>Vertebrata</taxon>
        <taxon>Euteleostomi</taxon>
        <taxon>Actinopterygii</taxon>
        <taxon>Neopterygii</taxon>
        <taxon>Teleostei</taxon>
        <taxon>Ostariophysi</taxon>
        <taxon>Cypriniformes</taxon>
        <taxon>Cyprinidae</taxon>
        <taxon>Cyprininae</taxon>
        <taxon>Cyprinus</taxon>
    </lineage>
</organism>
<protein>
    <submittedName>
        <fullName evidence="5">Major histocompatibility complex class I UBA</fullName>
    </submittedName>
</protein>
<dbReference type="Gene3D" id="2.60.40.10">
    <property type="entry name" value="Immunoglobulins"/>
    <property type="match status" value="1"/>
</dbReference>
<keyword evidence="2" id="KW-1133">Transmembrane helix</keyword>
<dbReference type="Pfam" id="PF07654">
    <property type="entry name" value="C1-set"/>
    <property type="match status" value="1"/>
</dbReference>
<reference evidence="5" key="1">
    <citation type="submission" date="2025-08" db="UniProtKB">
        <authorList>
            <consortium name="Ensembl"/>
        </authorList>
    </citation>
    <scope>IDENTIFICATION</scope>
</reference>
<dbReference type="GO" id="GO:0009897">
    <property type="term" value="C:external side of plasma membrane"/>
    <property type="evidence" value="ECO:0007669"/>
    <property type="project" value="TreeGrafter"/>
</dbReference>
<evidence type="ECO:0000256" key="1">
    <source>
        <dbReference type="ARBA" id="ARBA00023180"/>
    </source>
</evidence>
<dbReference type="GO" id="GO:0005615">
    <property type="term" value="C:extracellular space"/>
    <property type="evidence" value="ECO:0007669"/>
    <property type="project" value="TreeGrafter"/>
</dbReference>
<feature type="chain" id="PRO_5034034855" evidence="3">
    <location>
        <begin position="17"/>
        <end position="440"/>
    </location>
</feature>
<keyword evidence="1" id="KW-0325">Glycoprotein</keyword>
<name>A0A8C1S2N9_CYPCA</name>
<dbReference type="InterPro" id="IPR036179">
    <property type="entry name" value="Ig-like_dom_sf"/>
</dbReference>
<dbReference type="FunFam" id="2.60.40.10:FF:002146">
    <property type="entry name" value="Major histocompatibility complex class I UKA"/>
    <property type="match status" value="1"/>
</dbReference>
<dbReference type="InterPro" id="IPR037055">
    <property type="entry name" value="MHC_I-like_Ag-recog_sf"/>
</dbReference>
<dbReference type="SMART" id="SM00407">
    <property type="entry name" value="IGc1"/>
    <property type="match status" value="1"/>
</dbReference>
<evidence type="ECO:0000256" key="2">
    <source>
        <dbReference type="SAM" id="Phobius"/>
    </source>
</evidence>
<evidence type="ECO:0000259" key="4">
    <source>
        <dbReference type="PROSITE" id="PS50835"/>
    </source>
</evidence>
<dbReference type="GO" id="GO:0006955">
    <property type="term" value="P:immune response"/>
    <property type="evidence" value="ECO:0007669"/>
    <property type="project" value="TreeGrafter"/>
</dbReference>
<keyword evidence="3" id="KW-0732">Signal</keyword>
<dbReference type="InterPro" id="IPR011161">
    <property type="entry name" value="MHC_I-like_Ag-recog"/>
</dbReference>
<evidence type="ECO:0000313" key="5">
    <source>
        <dbReference type="Ensembl" id="ENSCCRP00015001529.1"/>
    </source>
</evidence>
<dbReference type="InterPro" id="IPR011162">
    <property type="entry name" value="MHC_I/II-like_Ag-recog"/>
</dbReference>
<dbReference type="Pfam" id="PF00129">
    <property type="entry name" value="MHC_I"/>
    <property type="match status" value="2"/>
</dbReference>
<dbReference type="SUPFAM" id="SSF54452">
    <property type="entry name" value="MHC antigen-recognition domain"/>
    <property type="match status" value="2"/>
</dbReference>
<dbReference type="InterPro" id="IPR007110">
    <property type="entry name" value="Ig-like_dom"/>
</dbReference>
<dbReference type="AlphaFoldDB" id="A0A8C1S2N9"/>
<feature type="signal peptide" evidence="3">
    <location>
        <begin position="1"/>
        <end position="16"/>
    </location>
</feature>
<dbReference type="PANTHER" id="PTHR16675">
    <property type="entry name" value="MHC CLASS I-RELATED"/>
    <property type="match status" value="1"/>
</dbReference>